<dbReference type="Pfam" id="PF01527">
    <property type="entry name" value="HTH_Tnp_1"/>
    <property type="match status" value="1"/>
</dbReference>
<protein>
    <recommendedName>
        <fullName evidence="2">Transposase</fullName>
    </recommendedName>
</protein>
<name>A4WYX9_CERS5</name>
<reference evidence="1" key="1">
    <citation type="submission" date="2007-04" db="EMBL/GenBank/DDBJ databases">
        <title>Complete sequence of plasmid pRSPA01 of Rhodobacter sphaeroides ATCC 17025.</title>
        <authorList>
            <consortium name="US DOE Joint Genome Institute"/>
            <person name="Copeland A."/>
            <person name="Lucas S."/>
            <person name="Lapidus A."/>
            <person name="Barry K."/>
            <person name="Detter J.C."/>
            <person name="Glavina del Rio T."/>
            <person name="Hammon N."/>
            <person name="Israni S."/>
            <person name="Dalin E."/>
            <person name="Tice H."/>
            <person name="Pitluck S."/>
            <person name="Chertkov O."/>
            <person name="Brettin T."/>
            <person name="Bruce D."/>
            <person name="Han C."/>
            <person name="Schmutz J."/>
            <person name="Larimer F."/>
            <person name="Land M."/>
            <person name="Hauser L."/>
            <person name="Kyrpides N."/>
            <person name="Kim E."/>
            <person name="Richardson P."/>
            <person name="Mackenzie C."/>
            <person name="Choudhary M."/>
            <person name="Donohue T.J."/>
            <person name="Kaplan S."/>
        </authorList>
    </citation>
    <scope>NUCLEOTIDE SEQUENCE [LARGE SCALE GENOMIC DNA]</scope>
    <source>
        <strain evidence="1">ATCC 17025</strain>
        <plasmid evidence="1">pRSPA01</plasmid>
    </source>
</reference>
<dbReference type="InterPro" id="IPR002514">
    <property type="entry name" value="Transposase_8"/>
</dbReference>
<dbReference type="KEGG" id="rsq:Rsph17025_3726"/>
<organism evidence="1">
    <name type="scientific">Cereibacter sphaeroides (strain ATCC 17025 / ATH 2.4.3)</name>
    <name type="common">Rhodobacter sphaeroides</name>
    <dbReference type="NCBI Taxonomy" id="349102"/>
    <lineage>
        <taxon>Bacteria</taxon>
        <taxon>Pseudomonadati</taxon>
        <taxon>Pseudomonadota</taxon>
        <taxon>Alphaproteobacteria</taxon>
        <taxon>Rhodobacterales</taxon>
        <taxon>Paracoccaceae</taxon>
        <taxon>Cereibacter</taxon>
    </lineage>
</organism>
<dbReference type="PANTHER" id="PTHR37936">
    <property type="entry name" value="TRANSPOSASE INSC FOR INSERTION ELEMENT IS2A-RELATED"/>
    <property type="match status" value="1"/>
</dbReference>
<dbReference type="AlphaFoldDB" id="A4WYX9"/>
<keyword evidence="1" id="KW-0614">Plasmid</keyword>
<dbReference type="NCBIfam" id="NF047595">
    <property type="entry name" value="IS66_ISRel24_TnpA"/>
    <property type="match status" value="1"/>
</dbReference>
<evidence type="ECO:0000313" key="1">
    <source>
        <dbReference type="EMBL" id="ABP72593.1"/>
    </source>
</evidence>
<dbReference type="SUPFAM" id="SSF46689">
    <property type="entry name" value="Homeodomain-like"/>
    <property type="match status" value="1"/>
</dbReference>
<evidence type="ECO:0008006" key="2">
    <source>
        <dbReference type="Google" id="ProtNLM"/>
    </source>
</evidence>
<dbReference type="GO" id="GO:0004803">
    <property type="term" value="F:transposase activity"/>
    <property type="evidence" value="ECO:0007669"/>
    <property type="project" value="InterPro"/>
</dbReference>
<geneLocation type="plasmid" evidence="1">
    <name>pRSPA01</name>
</geneLocation>
<proteinExistence type="predicted"/>
<dbReference type="InterPro" id="IPR009057">
    <property type="entry name" value="Homeodomain-like_sf"/>
</dbReference>
<gene>
    <name evidence="1" type="ordered locus">Rsph17025_3726</name>
</gene>
<dbReference type="PANTHER" id="PTHR37936:SF3">
    <property type="entry name" value="TRANSPOSASE INSC FOR INSERTION ELEMENT IS2A-RELATED"/>
    <property type="match status" value="1"/>
</dbReference>
<sequence length="133" mass="14629">MGEGYVGSFRVLDEPMGRRTWPDEEKLRIVMESCAPGTRVGDVARKYRLLPSQLTTWRRMAREGRFGLPEEAPGCPDASEFVPLMVEVEPRMSRPSLDERIEIEAGGVTIRVSGSTPAARVAEIAAALGARRG</sequence>
<dbReference type="GO" id="GO:0003677">
    <property type="term" value="F:DNA binding"/>
    <property type="evidence" value="ECO:0007669"/>
    <property type="project" value="InterPro"/>
</dbReference>
<accession>A4WYX9</accession>
<dbReference type="HOGENOM" id="CLU_113764_1_1_5"/>
<dbReference type="EMBL" id="CP000662">
    <property type="protein sequence ID" value="ABP72593.1"/>
    <property type="molecule type" value="Genomic_DNA"/>
</dbReference>
<dbReference type="GO" id="GO:0006313">
    <property type="term" value="P:DNA transposition"/>
    <property type="evidence" value="ECO:0007669"/>
    <property type="project" value="InterPro"/>
</dbReference>